<keyword evidence="2" id="KW-1185">Reference proteome</keyword>
<accession>I3XWP3</accession>
<gene>
    <name evidence="1" type="ordered locus">Sulba_1070</name>
</gene>
<evidence type="ECO:0000313" key="2">
    <source>
        <dbReference type="Proteomes" id="UP000006176"/>
    </source>
</evidence>
<dbReference type="AlphaFoldDB" id="I3XWP3"/>
<organism evidence="1 2">
    <name type="scientific">Sulfurospirillum barnesii (strain ATCC 700032 / DSM 10660 / SES-3)</name>
    <dbReference type="NCBI Taxonomy" id="760154"/>
    <lineage>
        <taxon>Bacteria</taxon>
        <taxon>Pseudomonadati</taxon>
        <taxon>Campylobacterota</taxon>
        <taxon>Epsilonproteobacteria</taxon>
        <taxon>Campylobacterales</taxon>
        <taxon>Sulfurospirillaceae</taxon>
        <taxon>Sulfurospirillum</taxon>
    </lineage>
</organism>
<reference evidence="1 2" key="1">
    <citation type="submission" date="2012-06" db="EMBL/GenBank/DDBJ databases">
        <title>Complete sequence of Sulfurospirillum barnesii SES-3.</title>
        <authorList>
            <consortium name="US DOE Joint Genome Institute"/>
            <person name="Lucas S."/>
            <person name="Han J."/>
            <person name="Lapidus A."/>
            <person name="Cheng J.-F."/>
            <person name="Goodwin L."/>
            <person name="Pitluck S."/>
            <person name="Peters L."/>
            <person name="Ovchinnikova G."/>
            <person name="Lu M."/>
            <person name="Detter J.C."/>
            <person name="Han C."/>
            <person name="Tapia R."/>
            <person name="Land M."/>
            <person name="Hauser L."/>
            <person name="Kyrpides N."/>
            <person name="Ivanova N."/>
            <person name="Pagani I."/>
            <person name="Stolz J."/>
            <person name="Arkin A."/>
            <person name="Dehal P."/>
            <person name="Oremland R."/>
            <person name="Saltikov C."/>
            <person name="Basu P."/>
            <person name="Hollibaugh J."/>
            <person name="Newman D."/>
            <person name="Stolyar S."/>
            <person name="Hazen T."/>
            <person name="Woyke T."/>
        </authorList>
    </citation>
    <scope>NUCLEOTIDE SEQUENCE [LARGE SCALE GENOMIC DNA]</scope>
    <source>
        <strain evidence="2">ATCC 700032 / DSM 10660 / SES-3</strain>
    </source>
</reference>
<dbReference type="KEGG" id="sba:Sulba_1070"/>
<dbReference type="Proteomes" id="UP000006176">
    <property type="component" value="Chromosome"/>
</dbReference>
<name>I3XWP3_SULBS</name>
<dbReference type="HOGENOM" id="CLU_2902580_0_0_7"/>
<dbReference type="EMBL" id="CP003333">
    <property type="protein sequence ID" value="AFL68367.1"/>
    <property type="molecule type" value="Genomic_DNA"/>
</dbReference>
<protein>
    <submittedName>
        <fullName evidence="1">Uncharacterized protein</fullName>
    </submittedName>
</protein>
<sequence>MLSITISITSIILTIYILRQCICDLSKSELDIYSCFQDYESDISESYTAIEKALENQQDIDK</sequence>
<proteinExistence type="predicted"/>
<evidence type="ECO:0000313" key="1">
    <source>
        <dbReference type="EMBL" id="AFL68367.1"/>
    </source>
</evidence>
<dbReference type="STRING" id="760154.Sulba_1070"/>